<evidence type="ECO:0000256" key="1">
    <source>
        <dbReference type="SAM" id="MobiDB-lite"/>
    </source>
</evidence>
<dbReference type="InterPro" id="IPR001810">
    <property type="entry name" value="F-box_dom"/>
</dbReference>
<keyword evidence="2" id="KW-1133">Transmembrane helix</keyword>
<feature type="chain" id="PRO_5043955153" description="F-box domain-containing protein" evidence="3">
    <location>
        <begin position="25"/>
        <end position="640"/>
    </location>
</feature>
<reference evidence="5" key="2">
    <citation type="submission" date="2021-12" db="EMBL/GenBank/DDBJ databases">
        <title>Resequencing data analysis of finger millet.</title>
        <authorList>
            <person name="Hatakeyama M."/>
            <person name="Aluri S."/>
            <person name="Balachadran M.T."/>
            <person name="Sivarajan S.R."/>
            <person name="Poveda L."/>
            <person name="Shimizu-Inatsugi R."/>
            <person name="Schlapbach R."/>
            <person name="Sreeman S.M."/>
            <person name="Shimizu K.K."/>
        </authorList>
    </citation>
    <scope>NUCLEOTIDE SEQUENCE</scope>
</reference>
<dbReference type="PANTHER" id="PTHR31672">
    <property type="entry name" value="BNACNNG10540D PROTEIN"/>
    <property type="match status" value="1"/>
</dbReference>
<sequence>MANAGFFLPTDVLVLILLRLPTSARRRFRLVSKLWRDAIDERTKEMQSRSKIVAFFSQPGGARACVIHDDYRQPDDEWEFFTDSGIDHGLDIENGIVHMVGSCNGLICLRDCCWSSWLDCSYLNLTKIVIVNPMTGKTIQLPSEPKPWVKSGDTGQYSFAYHPTTGKYKVVHASSRFTTTRGKKTPGVAGGAHPGGLELQRLGQPRLHRRHDGGGRVGARTQQRRRRDRRQPCWSWRYSLLESSSSTDDHGRWITTPQFTHGDYVLSIQDRVWPYTHWRQLHRRKAGDLTANNGKNAEVWPLEGAEFLMKEEILRGTVATFAYVETLEPLPSGLSSNCRTSLCIPTDDAFVEILLRLPTSSRRRFRLVCKRWRDLINERTPERRVLPKILAFLNQNHSSRTLVFDDKDGHRRNTWTFPSSRRYGRVHLVGTCNGFLCLNESWMLAEEGGRYSAITVINPITGEKRGSPAGANYLFSGPILDSRQVQLRLPPNHSIDDGSTYWLSAFADRVMALDLDDEGVTSFCVAPQARRRAASILCRRRVAIDEHPWETGLRGDGFHNPGLASSHHLLRHASMPMVRSGAASSVGVLLAVMVGAVVRRPWLRARDAVDLERALAVETAWSSSGIPASAVATRCGTMPR</sequence>
<proteinExistence type="predicted"/>
<evidence type="ECO:0000256" key="3">
    <source>
        <dbReference type="SAM" id="SignalP"/>
    </source>
</evidence>
<feature type="domain" description="F-box" evidence="4">
    <location>
        <begin position="8"/>
        <end position="49"/>
    </location>
</feature>
<reference evidence="5" key="1">
    <citation type="journal article" date="2018" name="DNA Res.">
        <title>Multiple hybrid de novo genome assembly of finger millet, an orphan allotetraploid crop.</title>
        <authorList>
            <person name="Hatakeyama M."/>
            <person name="Aluri S."/>
            <person name="Balachadran M.T."/>
            <person name="Sivarajan S.R."/>
            <person name="Patrignani A."/>
            <person name="Gruter S."/>
            <person name="Poveda L."/>
            <person name="Shimizu-Inatsugi R."/>
            <person name="Baeten J."/>
            <person name="Francoijs K.J."/>
            <person name="Nataraja K.N."/>
            <person name="Reddy Y.A.N."/>
            <person name="Phadnis S."/>
            <person name="Ravikumar R.L."/>
            <person name="Schlapbach R."/>
            <person name="Sreeman S.M."/>
            <person name="Shimizu K.K."/>
        </authorList>
    </citation>
    <scope>NUCLEOTIDE SEQUENCE</scope>
</reference>
<keyword evidence="2" id="KW-0812">Transmembrane</keyword>
<dbReference type="Pfam" id="PF00646">
    <property type="entry name" value="F-box"/>
    <property type="match status" value="2"/>
</dbReference>
<dbReference type="SMART" id="SM00256">
    <property type="entry name" value="FBOX"/>
    <property type="match status" value="2"/>
</dbReference>
<dbReference type="InterPro" id="IPR050796">
    <property type="entry name" value="SCF_F-box_component"/>
</dbReference>
<feature type="region of interest" description="Disordered" evidence="1">
    <location>
        <begin position="179"/>
        <end position="198"/>
    </location>
</feature>
<keyword evidence="2" id="KW-0472">Membrane</keyword>
<dbReference type="AlphaFoldDB" id="A0AAV5E014"/>
<dbReference type="SUPFAM" id="SSF81383">
    <property type="entry name" value="F-box domain"/>
    <property type="match status" value="2"/>
</dbReference>
<dbReference type="EMBL" id="BQKI01000072">
    <property type="protein sequence ID" value="GJN15866.1"/>
    <property type="molecule type" value="Genomic_DNA"/>
</dbReference>
<feature type="domain" description="F-box" evidence="4">
    <location>
        <begin position="344"/>
        <end position="385"/>
    </location>
</feature>
<dbReference type="PANTHER" id="PTHR31672:SF13">
    <property type="entry name" value="F-BOX PROTEIN CPR30-LIKE"/>
    <property type="match status" value="1"/>
</dbReference>
<evidence type="ECO:0000259" key="4">
    <source>
        <dbReference type="SMART" id="SM00256"/>
    </source>
</evidence>
<accession>A0AAV5E014</accession>
<evidence type="ECO:0000313" key="6">
    <source>
        <dbReference type="Proteomes" id="UP001054889"/>
    </source>
</evidence>
<dbReference type="InterPro" id="IPR036047">
    <property type="entry name" value="F-box-like_dom_sf"/>
</dbReference>
<feature type="signal peptide" evidence="3">
    <location>
        <begin position="1"/>
        <end position="24"/>
    </location>
</feature>
<organism evidence="5 6">
    <name type="scientific">Eleusine coracana subsp. coracana</name>
    <dbReference type="NCBI Taxonomy" id="191504"/>
    <lineage>
        <taxon>Eukaryota</taxon>
        <taxon>Viridiplantae</taxon>
        <taxon>Streptophyta</taxon>
        <taxon>Embryophyta</taxon>
        <taxon>Tracheophyta</taxon>
        <taxon>Spermatophyta</taxon>
        <taxon>Magnoliopsida</taxon>
        <taxon>Liliopsida</taxon>
        <taxon>Poales</taxon>
        <taxon>Poaceae</taxon>
        <taxon>PACMAD clade</taxon>
        <taxon>Chloridoideae</taxon>
        <taxon>Cynodonteae</taxon>
        <taxon>Eleusininae</taxon>
        <taxon>Eleusine</taxon>
    </lineage>
</organism>
<gene>
    <name evidence="5" type="primary">gb02811</name>
    <name evidence="5" type="ORF">PR202_gb02811</name>
</gene>
<name>A0AAV5E014_ELECO</name>
<feature type="transmembrane region" description="Helical" evidence="2">
    <location>
        <begin position="577"/>
        <end position="598"/>
    </location>
</feature>
<dbReference type="Gene3D" id="1.20.1280.50">
    <property type="match status" value="2"/>
</dbReference>
<feature type="region of interest" description="Disordered" evidence="1">
    <location>
        <begin position="207"/>
        <end position="228"/>
    </location>
</feature>
<dbReference type="Proteomes" id="UP001054889">
    <property type="component" value="Unassembled WGS sequence"/>
</dbReference>
<protein>
    <recommendedName>
        <fullName evidence="4">F-box domain-containing protein</fullName>
    </recommendedName>
</protein>
<comment type="caution">
    <text evidence="5">The sequence shown here is derived from an EMBL/GenBank/DDBJ whole genome shotgun (WGS) entry which is preliminary data.</text>
</comment>
<evidence type="ECO:0000256" key="2">
    <source>
        <dbReference type="SAM" id="Phobius"/>
    </source>
</evidence>
<keyword evidence="6" id="KW-1185">Reference proteome</keyword>
<keyword evidence="3" id="KW-0732">Signal</keyword>
<evidence type="ECO:0000313" key="5">
    <source>
        <dbReference type="EMBL" id="GJN15866.1"/>
    </source>
</evidence>